<gene>
    <name evidence="3" type="ORF">GBAR_LOCUS4917</name>
</gene>
<organism evidence="3 4">
    <name type="scientific">Geodia barretti</name>
    <name type="common">Barrett's horny sponge</name>
    <dbReference type="NCBI Taxonomy" id="519541"/>
    <lineage>
        <taxon>Eukaryota</taxon>
        <taxon>Metazoa</taxon>
        <taxon>Porifera</taxon>
        <taxon>Demospongiae</taxon>
        <taxon>Heteroscleromorpha</taxon>
        <taxon>Tetractinellida</taxon>
        <taxon>Astrophorina</taxon>
        <taxon>Geodiidae</taxon>
        <taxon>Geodia</taxon>
    </lineage>
</organism>
<proteinExistence type="predicted"/>
<dbReference type="AlphaFoldDB" id="A0AA35R8M8"/>
<evidence type="ECO:0000313" key="4">
    <source>
        <dbReference type="Proteomes" id="UP001174909"/>
    </source>
</evidence>
<dbReference type="Pfam" id="PF00041">
    <property type="entry name" value="fn3"/>
    <property type="match status" value="1"/>
</dbReference>
<dbReference type="SUPFAM" id="SSF49265">
    <property type="entry name" value="Fibronectin type III"/>
    <property type="match status" value="1"/>
</dbReference>
<dbReference type="EMBL" id="CASHTH010000724">
    <property type="protein sequence ID" value="CAI8006815.1"/>
    <property type="molecule type" value="Genomic_DNA"/>
</dbReference>
<dbReference type="SMART" id="SM00060">
    <property type="entry name" value="FN3"/>
    <property type="match status" value="1"/>
</dbReference>
<dbReference type="PROSITE" id="PS50853">
    <property type="entry name" value="FN3"/>
    <property type="match status" value="1"/>
</dbReference>
<name>A0AA35R8M8_GEOBA</name>
<evidence type="ECO:0000313" key="3">
    <source>
        <dbReference type="EMBL" id="CAI8006815.1"/>
    </source>
</evidence>
<comment type="caution">
    <text evidence="3">The sequence shown here is derived from an EMBL/GenBank/DDBJ whole genome shotgun (WGS) entry which is preliminary data.</text>
</comment>
<reference evidence="3" key="1">
    <citation type="submission" date="2023-03" db="EMBL/GenBank/DDBJ databases">
        <authorList>
            <person name="Steffen K."/>
            <person name="Cardenas P."/>
        </authorList>
    </citation>
    <scope>NUCLEOTIDE SEQUENCE</scope>
</reference>
<evidence type="ECO:0000259" key="2">
    <source>
        <dbReference type="PROSITE" id="PS50853"/>
    </source>
</evidence>
<dbReference type="Gene3D" id="2.60.40.10">
    <property type="entry name" value="Immunoglobulins"/>
    <property type="match status" value="1"/>
</dbReference>
<protein>
    <recommendedName>
        <fullName evidence="2">Fibronectin type-III domain-containing protein</fullName>
    </recommendedName>
</protein>
<feature type="domain" description="Fibronectin type-III" evidence="2">
    <location>
        <begin position="124"/>
        <end position="229"/>
    </location>
</feature>
<feature type="signal peptide" evidence="1">
    <location>
        <begin position="1"/>
        <end position="22"/>
    </location>
</feature>
<dbReference type="InterPro" id="IPR003961">
    <property type="entry name" value="FN3_dom"/>
</dbReference>
<dbReference type="CDD" id="cd00063">
    <property type="entry name" value="FN3"/>
    <property type="match status" value="1"/>
</dbReference>
<keyword evidence="1" id="KW-0732">Signal</keyword>
<keyword evidence="4" id="KW-1185">Reference proteome</keyword>
<evidence type="ECO:0000256" key="1">
    <source>
        <dbReference type="SAM" id="SignalP"/>
    </source>
</evidence>
<dbReference type="InterPro" id="IPR013783">
    <property type="entry name" value="Ig-like_fold"/>
</dbReference>
<feature type="chain" id="PRO_5041231781" description="Fibronectin type-III domain-containing protein" evidence="1">
    <location>
        <begin position="23"/>
        <end position="517"/>
    </location>
</feature>
<dbReference type="InterPro" id="IPR036116">
    <property type="entry name" value="FN3_sf"/>
</dbReference>
<dbReference type="Proteomes" id="UP001174909">
    <property type="component" value="Unassembled WGS sequence"/>
</dbReference>
<sequence>METSFSARCLVGALLLTLSCVAQEILHAPESTTIFLNQSAVFTCETNGGITSWRVNGTQREILLPEIRSDLVVSESTTPEGTTVHTLTILARAQYNGTRVQCVSGIFGGPLVEGDNATLTIQGPLSAVAGLSVISNASSVTISWSAPLSLNVTGVDPDIWYSVLIYNVTDENYPTAILCTDCINITETHYTFTPDYLSPCHVYNFSVIPLNGAGQGESSPNITIGKPTFTRSHIKAVCDAAEVTYEHTERINVYILHGVSDMDVKNISLSSNRRVSTYTLSANKNFSIFFEVFTAAGPVNVSHDTFTTYDVQSLSVEEEGGGVLVRGEFMRGSRAAGCLVVLQGPPSSPDMFRALLRTQSQDTVSTVPVPPSTYTVYGYDLEENGLPNTMPAVVLENQILVNSDADSVKPSIYLKGASISRRGSTVVIDCEFSEVYPEASCVLVYREYGSPLLTVVDIPQLFDFPVSITVDSSPENYTFALFWKNGAMSLDEEPLVYTKFSDSVVAISIGGFIQHQS</sequence>
<accession>A0AA35R8M8</accession>